<dbReference type="Proteomes" id="UP000094020">
    <property type="component" value="Chromosome 4"/>
</dbReference>
<dbReference type="PRINTS" id="PR00981">
    <property type="entry name" value="TRNASYNTHSER"/>
</dbReference>
<dbReference type="EC" id="6.1.1.11" evidence="1"/>
<keyword evidence="2 11" id="KW-0436">Ligase</keyword>
<evidence type="ECO:0000256" key="8">
    <source>
        <dbReference type="SAM" id="Coils"/>
    </source>
</evidence>
<accession>A0A1B9I970</accession>
<dbReference type="KEGG" id="kpin:30169676"/>
<dbReference type="EMBL" id="KI894008">
    <property type="protein sequence ID" value="OCF52023.1"/>
    <property type="molecule type" value="Genomic_DNA"/>
</dbReference>
<evidence type="ECO:0000256" key="4">
    <source>
        <dbReference type="ARBA" id="ARBA00022840"/>
    </source>
</evidence>
<dbReference type="InterPro" id="IPR002314">
    <property type="entry name" value="aa-tRNA-synt_IIb"/>
</dbReference>
<dbReference type="InterPro" id="IPR042103">
    <property type="entry name" value="SerRS_1_N_sf"/>
</dbReference>
<reference evidence="12" key="4">
    <citation type="submission" date="2024-02" db="EMBL/GenBank/DDBJ databases">
        <title>Comparative genomics of Cryptococcus and Kwoniella reveals pathogenesis evolution and contrasting modes of karyotype evolution via chromosome fusion or intercentromeric recombination.</title>
        <authorList>
            <person name="Coelho M.A."/>
            <person name="David-Palma M."/>
            <person name="Shea T."/>
            <person name="Bowers K."/>
            <person name="McGinley-Smith S."/>
            <person name="Mohammad A.W."/>
            <person name="Gnirke A."/>
            <person name="Yurkov A.M."/>
            <person name="Nowrousian M."/>
            <person name="Sun S."/>
            <person name="Cuomo C.A."/>
            <person name="Heitman J."/>
        </authorList>
    </citation>
    <scope>NUCLEOTIDE SEQUENCE</scope>
    <source>
        <strain evidence="12">CBS 10737</strain>
    </source>
</reference>
<evidence type="ECO:0000259" key="10">
    <source>
        <dbReference type="PROSITE" id="PS50862"/>
    </source>
</evidence>
<reference evidence="11" key="3">
    <citation type="submission" date="2016-07" db="EMBL/GenBank/DDBJ databases">
        <title>Evolution of pathogenesis and genome organization in the Tremellales.</title>
        <authorList>
            <person name="Cuomo C."/>
            <person name="Litvintseva A."/>
            <person name="Heitman J."/>
            <person name="Chen Y."/>
            <person name="Sun S."/>
            <person name="Springer D."/>
            <person name="Dromer F."/>
            <person name="Young S."/>
            <person name="Zeng Q."/>
            <person name="Chapman S."/>
            <person name="Gujja S."/>
            <person name="Saif S."/>
            <person name="Birren B."/>
        </authorList>
    </citation>
    <scope>NUCLEOTIDE SEQUENCE</scope>
    <source>
        <strain evidence="11">CBS 10737</strain>
    </source>
</reference>
<evidence type="ECO:0000256" key="1">
    <source>
        <dbReference type="ARBA" id="ARBA00012840"/>
    </source>
</evidence>
<evidence type="ECO:0000256" key="3">
    <source>
        <dbReference type="ARBA" id="ARBA00022741"/>
    </source>
</evidence>
<dbReference type="OrthoDB" id="10264585at2759"/>
<dbReference type="GO" id="GO:0005524">
    <property type="term" value="F:ATP binding"/>
    <property type="evidence" value="ECO:0007669"/>
    <property type="project" value="UniProtKB-KW"/>
</dbReference>
<feature type="domain" description="Aminoacyl-transfer RNA synthetases class-II family profile" evidence="10">
    <location>
        <begin position="254"/>
        <end position="515"/>
    </location>
</feature>
<evidence type="ECO:0000313" key="12">
    <source>
        <dbReference type="EMBL" id="WWC69750.1"/>
    </source>
</evidence>
<dbReference type="PROSITE" id="PS50862">
    <property type="entry name" value="AA_TRNA_LIGASE_II"/>
    <property type="match status" value="1"/>
</dbReference>
<keyword evidence="8" id="KW-0175">Coiled coil</keyword>
<dbReference type="STRING" id="1296096.A0A1B9I970"/>
<dbReference type="RefSeq" id="XP_019013242.1">
    <property type="nucleotide sequence ID" value="XM_019153081.1"/>
</dbReference>
<evidence type="ECO:0000256" key="5">
    <source>
        <dbReference type="ARBA" id="ARBA00023146"/>
    </source>
</evidence>
<feature type="compositionally biased region" description="Low complexity" evidence="9">
    <location>
        <begin position="449"/>
        <end position="460"/>
    </location>
</feature>
<dbReference type="InterPro" id="IPR010978">
    <property type="entry name" value="tRNA-bd_arm"/>
</dbReference>
<dbReference type="UniPathway" id="UPA00906">
    <property type="reaction ID" value="UER00895"/>
</dbReference>
<feature type="region of interest" description="Disordered" evidence="9">
    <location>
        <begin position="277"/>
        <end position="297"/>
    </location>
</feature>
<dbReference type="Pfam" id="PF00587">
    <property type="entry name" value="tRNA-synt_2b"/>
    <property type="match status" value="1"/>
</dbReference>
<dbReference type="GO" id="GO:0004828">
    <property type="term" value="F:serine-tRNA ligase activity"/>
    <property type="evidence" value="ECO:0007669"/>
    <property type="project" value="UniProtKB-EC"/>
</dbReference>
<dbReference type="SUPFAM" id="SSF46589">
    <property type="entry name" value="tRNA-binding arm"/>
    <property type="match status" value="1"/>
</dbReference>
<dbReference type="Pfam" id="PF02403">
    <property type="entry name" value="Seryl_tRNA_N"/>
    <property type="match status" value="1"/>
</dbReference>
<reference evidence="12" key="2">
    <citation type="submission" date="2013-07" db="EMBL/GenBank/DDBJ databases">
        <authorList>
            <consortium name="The Broad Institute Genome Sequencing Platform"/>
            <person name="Cuomo C."/>
            <person name="Litvintseva A."/>
            <person name="Chen Y."/>
            <person name="Heitman J."/>
            <person name="Sun S."/>
            <person name="Springer D."/>
            <person name="Dromer F."/>
            <person name="Young S.K."/>
            <person name="Zeng Q."/>
            <person name="Gargeya S."/>
            <person name="Fitzgerald M."/>
            <person name="Abouelleil A."/>
            <person name="Alvarado L."/>
            <person name="Berlin A.M."/>
            <person name="Chapman S.B."/>
            <person name="Dewar J."/>
            <person name="Goldberg J."/>
            <person name="Griggs A."/>
            <person name="Gujja S."/>
            <person name="Hansen M."/>
            <person name="Howarth C."/>
            <person name="Imamovic A."/>
            <person name="Larimer J."/>
            <person name="McCowan C."/>
            <person name="Murphy C."/>
            <person name="Pearson M."/>
            <person name="Priest M."/>
            <person name="Roberts A."/>
            <person name="Saif S."/>
            <person name="Shea T."/>
            <person name="Sykes S."/>
            <person name="Wortman J."/>
            <person name="Nusbaum C."/>
            <person name="Birren B."/>
        </authorList>
    </citation>
    <scope>NUCLEOTIDE SEQUENCE</scope>
    <source>
        <strain evidence="12">CBS 10737</strain>
    </source>
</reference>
<evidence type="ECO:0000256" key="9">
    <source>
        <dbReference type="SAM" id="MobiDB-lite"/>
    </source>
</evidence>
<dbReference type="GO" id="GO:0006434">
    <property type="term" value="P:seryl-tRNA aminoacylation"/>
    <property type="evidence" value="ECO:0007669"/>
    <property type="project" value="InterPro"/>
</dbReference>
<keyword evidence="13" id="KW-1185">Reference proteome</keyword>
<keyword evidence="5" id="KW-0030">Aminoacyl-tRNA synthetase</keyword>
<feature type="region of interest" description="Disordered" evidence="9">
    <location>
        <begin position="446"/>
        <end position="478"/>
    </location>
</feature>
<dbReference type="FunFam" id="3.30.930.10:FF:000143">
    <property type="entry name" value="Chromosome 9, whole genome shotgun sequence"/>
    <property type="match status" value="1"/>
</dbReference>
<dbReference type="EMBL" id="CP144522">
    <property type="protein sequence ID" value="WWC69750.1"/>
    <property type="molecule type" value="Genomic_DNA"/>
</dbReference>
<reference evidence="11" key="1">
    <citation type="submission" date="2013-07" db="EMBL/GenBank/DDBJ databases">
        <title>The Genome Sequence of Cryptococcus pinus CBS10737.</title>
        <authorList>
            <consortium name="The Broad Institute Genome Sequencing Platform"/>
            <person name="Cuomo C."/>
            <person name="Litvintseva A."/>
            <person name="Chen Y."/>
            <person name="Heitman J."/>
            <person name="Sun S."/>
            <person name="Springer D."/>
            <person name="Dromer F."/>
            <person name="Young S.K."/>
            <person name="Zeng Q."/>
            <person name="Gargeya S."/>
            <person name="Fitzgerald M."/>
            <person name="Abouelleil A."/>
            <person name="Alvarado L."/>
            <person name="Berlin A.M."/>
            <person name="Chapman S.B."/>
            <person name="Dewar J."/>
            <person name="Goldberg J."/>
            <person name="Griggs A."/>
            <person name="Gujja S."/>
            <person name="Hansen M."/>
            <person name="Howarth C."/>
            <person name="Imamovic A."/>
            <person name="Larimer J."/>
            <person name="McCowan C."/>
            <person name="Murphy C."/>
            <person name="Pearson M."/>
            <person name="Priest M."/>
            <person name="Roberts A."/>
            <person name="Saif S."/>
            <person name="Shea T."/>
            <person name="Sykes S."/>
            <person name="Wortman J."/>
            <person name="Nusbaum C."/>
            <person name="Birren B."/>
        </authorList>
    </citation>
    <scope>NUCLEOTIDE SEQUENCE [LARGE SCALE GENOMIC DNA]</scope>
    <source>
        <strain evidence="11">CBS 10737</strain>
    </source>
</reference>
<feature type="region of interest" description="Disordered" evidence="9">
    <location>
        <begin position="20"/>
        <end position="67"/>
    </location>
</feature>
<name>A0A1B9I970_9TREE</name>
<feature type="compositionally biased region" description="Polar residues" evidence="9">
    <location>
        <begin position="279"/>
        <end position="296"/>
    </location>
</feature>
<evidence type="ECO:0000313" key="11">
    <source>
        <dbReference type="EMBL" id="OCF52023.1"/>
    </source>
</evidence>
<keyword evidence="4" id="KW-0067">ATP-binding</keyword>
<dbReference type="Gene3D" id="1.10.287.40">
    <property type="entry name" value="Serine-tRNA synthetase, tRNA binding domain"/>
    <property type="match status" value="1"/>
</dbReference>
<dbReference type="InterPro" id="IPR002317">
    <property type="entry name" value="Ser-tRNA-ligase_type_1"/>
</dbReference>
<evidence type="ECO:0000313" key="13">
    <source>
        <dbReference type="Proteomes" id="UP000094020"/>
    </source>
</evidence>
<gene>
    <name evidence="11" type="ORF">I206_01307</name>
    <name evidence="12" type="ORF">I206_103693</name>
</gene>
<dbReference type="GeneID" id="30169676"/>
<evidence type="ECO:0000256" key="6">
    <source>
        <dbReference type="ARBA" id="ARBA00031113"/>
    </source>
</evidence>
<dbReference type="AlphaFoldDB" id="A0A1B9I970"/>
<dbReference type="SUPFAM" id="SSF55681">
    <property type="entry name" value="Class II aaRS and biotin synthetases"/>
    <property type="match status" value="1"/>
</dbReference>
<dbReference type="PANTHER" id="PTHR11778">
    <property type="entry name" value="SERYL-TRNA SYNTHETASE"/>
    <property type="match status" value="1"/>
</dbReference>
<evidence type="ECO:0000256" key="7">
    <source>
        <dbReference type="ARBA" id="ARBA00034892"/>
    </source>
</evidence>
<dbReference type="InterPro" id="IPR006195">
    <property type="entry name" value="aa-tRNA-synth_II"/>
</dbReference>
<dbReference type="InterPro" id="IPR045864">
    <property type="entry name" value="aa-tRNA-synth_II/BPL/LPL"/>
</dbReference>
<dbReference type="Gene3D" id="3.30.930.10">
    <property type="entry name" value="Bira Bifunctional Protein, Domain 2"/>
    <property type="match status" value="1"/>
</dbReference>
<feature type="compositionally biased region" description="Pro residues" evidence="9">
    <location>
        <begin position="30"/>
        <end position="44"/>
    </location>
</feature>
<organism evidence="11">
    <name type="scientific">Kwoniella pini CBS 10737</name>
    <dbReference type="NCBI Taxonomy" id="1296096"/>
    <lineage>
        <taxon>Eukaryota</taxon>
        <taxon>Fungi</taxon>
        <taxon>Dikarya</taxon>
        <taxon>Basidiomycota</taxon>
        <taxon>Agaricomycotina</taxon>
        <taxon>Tremellomycetes</taxon>
        <taxon>Tremellales</taxon>
        <taxon>Cryptococcaceae</taxon>
        <taxon>Kwoniella</taxon>
    </lineage>
</organism>
<keyword evidence="3" id="KW-0547">Nucleotide-binding</keyword>
<proteinExistence type="predicted"/>
<dbReference type="InterPro" id="IPR015866">
    <property type="entry name" value="Ser-tRNA-synth_1_N"/>
</dbReference>
<protein>
    <recommendedName>
        <fullName evidence="1">serine--tRNA ligase</fullName>
        <ecNumber evidence="1">6.1.1.11</ecNumber>
    </recommendedName>
    <alternativeName>
        <fullName evidence="6">Seryl-tRNA synthetase</fullName>
    </alternativeName>
    <alternativeName>
        <fullName evidence="7">Seryl-tRNA(Ser) synthetase</fullName>
    </alternativeName>
</protein>
<feature type="coiled-coil region" evidence="8">
    <location>
        <begin position="133"/>
        <end position="167"/>
    </location>
</feature>
<sequence length="540" mass="59347">MRRVSVGRLKNIRQYASQVPLKGPLLGVKPPAPPPASRNPPSSPSPSSQNSRSNTLASSTLPKPRLDYNSLLSDPGYTTLNAIRRASPLKPDHLLHIARLRETQLILLQKLSTIRAKQKEIGSLIRTGIVGDSEELKEQAKKIKKRIKDYELNLTETENELLDLSLLLPNFSHPDVPIGSEENAITLETFGPSPTISKEIANDKLDHVNFCNYYELLDGEASSNTTGSSWPYLKGILALLEQSLIQYSLSIAIKNGFQIVLPPDVIKEDIAWRCGFQPRDSSSNPSTQTYHLTNSQSGGGNGPNLCLAGTSEIPLSGLFSNKLFNEEDLPKKIVGVGRAFRAEAGARGSDTRGLYRVHQFTKVELFSVTSENQSEEMMEEIRKVQKEIAKGLGLSVRVLDMPTEELGASAFRKYDMEAWMPGRGKWGEITSTSNCTTYQSRRLSITYRPSPSSGSSQSAPNTPPAPPAEGHNGPLPFAHTLNGTAAAIPRLLVALIENGIRFKEGTEEYEGVNLPRALQRFWIGGDEIGEGRKKGIIRWV</sequence>
<evidence type="ECO:0000256" key="2">
    <source>
        <dbReference type="ARBA" id="ARBA00022598"/>
    </source>
</evidence>